<comment type="subcellular location">
    <subcellularLocation>
        <location evidence="1">Nucleus</location>
    </subcellularLocation>
</comment>
<proteinExistence type="predicted"/>
<dbReference type="PANTHER" id="PTHR32194">
    <property type="entry name" value="METALLOPROTEASE TLDD"/>
    <property type="match status" value="1"/>
</dbReference>
<feature type="compositionally biased region" description="Low complexity" evidence="4">
    <location>
        <begin position="239"/>
        <end position="254"/>
    </location>
</feature>
<evidence type="ECO:0000256" key="2">
    <source>
        <dbReference type="ARBA" id="ARBA00022490"/>
    </source>
</evidence>
<accession>A0ABD3N166</accession>
<dbReference type="SUPFAM" id="SSF56235">
    <property type="entry name" value="N-terminal nucleophile aminohydrolases (Ntn hydrolases)"/>
    <property type="match status" value="1"/>
</dbReference>
<dbReference type="EMBL" id="JALLAZ020001644">
    <property type="protein sequence ID" value="KAL3769854.1"/>
    <property type="molecule type" value="Genomic_DNA"/>
</dbReference>
<organism evidence="6 7">
    <name type="scientific">Stephanodiscus triporus</name>
    <dbReference type="NCBI Taxonomy" id="2934178"/>
    <lineage>
        <taxon>Eukaryota</taxon>
        <taxon>Sar</taxon>
        <taxon>Stramenopiles</taxon>
        <taxon>Ochrophyta</taxon>
        <taxon>Bacillariophyta</taxon>
        <taxon>Coscinodiscophyceae</taxon>
        <taxon>Thalassiosirophycidae</taxon>
        <taxon>Stephanodiscales</taxon>
        <taxon>Stephanodiscaceae</taxon>
        <taxon>Stephanodiscus</taxon>
    </lineage>
</organism>
<comment type="caution">
    <text evidence="6">The sequence shown here is derived from an EMBL/GenBank/DDBJ whole genome shotgun (WGS) entry which is preliminary data.</text>
</comment>
<evidence type="ECO:0000313" key="6">
    <source>
        <dbReference type="EMBL" id="KAL3769854.1"/>
    </source>
</evidence>
<dbReference type="GO" id="GO:0005634">
    <property type="term" value="C:nucleus"/>
    <property type="evidence" value="ECO:0007669"/>
    <property type="project" value="UniProtKB-SubCell"/>
</dbReference>
<evidence type="ECO:0000313" key="7">
    <source>
        <dbReference type="Proteomes" id="UP001530315"/>
    </source>
</evidence>
<feature type="region of interest" description="Disordered" evidence="4">
    <location>
        <begin position="236"/>
        <end position="313"/>
    </location>
</feature>
<keyword evidence="7" id="KW-1185">Reference proteome</keyword>
<dbReference type="PANTHER" id="PTHR32194:SF2">
    <property type="entry name" value="PROTEASOME SUBUNIT BETA TYPE-1"/>
    <property type="match status" value="1"/>
</dbReference>
<dbReference type="AlphaFoldDB" id="A0ABD3N166"/>
<dbReference type="Gene3D" id="3.60.20.10">
    <property type="entry name" value="Glutamine Phosphoribosylpyrophosphate, subunit 1, domain 1"/>
    <property type="match status" value="1"/>
</dbReference>
<evidence type="ECO:0000256" key="1">
    <source>
        <dbReference type="ARBA" id="ARBA00004123"/>
    </source>
</evidence>
<evidence type="ECO:0000256" key="3">
    <source>
        <dbReference type="ARBA" id="ARBA00022942"/>
    </source>
</evidence>
<evidence type="ECO:0000256" key="5">
    <source>
        <dbReference type="SAM" id="SignalP"/>
    </source>
</evidence>
<evidence type="ECO:0000256" key="4">
    <source>
        <dbReference type="SAM" id="MobiDB-lite"/>
    </source>
</evidence>
<feature type="compositionally biased region" description="Low complexity" evidence="4">
    <location>
        <begin position="298"/>
        <end position="312"/>
    </location>
</feature>
<feature type="compositionally biased region" description="Acidic residues" evidence="4">
    <location>
        <begin position="383"/>
        <end position="398"/>
    </location>
</feature>
<protein>
    <recommendedName>
        <fullName evidence="8">Proteasome endopeptidase complex</fullName>
    </recommendedName>
</protein>
<keyword evidence="3" id="KW-0647">Proteasome</keyword>
<evidence type="ECO:0008006" key="8">
    <source>
        <dbReference type="Google" id="ProtNLM"/>
    </source>
</evidence>
<name>A0ABD3N166_9STRA</name>
<feature type="chain" id="PRO_5044837257" description="Proteasome endopeptidase complex" evidence="5">
    <location>
        <begin position="22"/>
        <end position="433"/>
    </location>
</feature>
<reference evidence="6 7" key="1">
    <citation type="submission" date="2024-10" db="EMBL/GenBank/DDBJ databases">
        <title>Updated reference genomes for cyclostephanoid diatoms.</title>
        <authorList>
            <person name="Roberts W.R."/>
            <person name="Alverson A.J."/>
        </authorList>
    </citation>
    <scope>NUCLEOTIDE SEQUENCE [LARGE SCALE GENOMIC DNA]</scope>
    <source>
        <strain evidence="6 7">AJA276-08</strain>
    </source>
</reference>
<gene>
    <name evidence="6" type="ORF">ACHAW5_000726</name>
</gene>
<dbReference type="Proteomes" id="UP001530315">
    <property type="component" value="Unassembled WGS sequence"/>
</dbReference>
<keyword evidence="2" id="KW-0963">Cytoplasm</keyword>
<keyword evidence="5" id="KW-0732">Signal</keyword>
<dbReference type="GO" id="GO:0000502">
    <property type="term" value="C:proteasome complex"/>
    <property type="evidence" value="ECO:0007669"/>
    <property type="project" value="UniProtKB-KW"/>
</dbReference>
<sequence>MRSAWLLPPLTLLATAWSSSSSSSSSSFDPYLLDGGLVTAVAGRDYALIASDTRLTDGGYGIRSRDHLGGRIWSAVSSSGCIVDGYDDDDDNERAIARRRDFVPPPVLVGSAGCSADCESLRRRVRLELDALLSSSSTSSSSSSYYYNRHPGGGGGGVRSVANLLQQVLYGRRSFPYYSFCVVAGLDRARRGLGRGRGRGGGGGEEGAAYVYDAIGSYERVAVACAGTGRELLQPILDRSFSPPSRPFRGGRSPPNSPRRRDGTKTTTQEEEEAAEAAAATGDDFDEVDDVGGGGGRVSARATTTTTADVPASRQRAGVAGGLVSPVRTTVDCPWEDAVNVIARAYASVAEREISVGDEVVICVILTNDAARSKGRVSVGGGDGDEDEDEDDDDDDDFGGAVPKLTFARPTIADPDPPPLPNVRPYCNKSHDA</sequence>
<feature type="region of interest" description="Disordered" evidence="4">
    <location>
        <begin position="374"/>
        <end position="433"/>
    </location>
</feature>
<feature type="signal peptide" evidence="5">
    <location>
        <begin position="1"/>
        <end position="21"/>
    </location>
</feature>
<dbReference type="InterPro" id="IPR029055">
    <property type="entry name" value="Ntn_hydrolases_N"/>
</dbReference>
<dbReference type="InterPro" id="IPR023333">
    <property type="entry name" value="Proteasome_suB-type"/>
</dbReference>